<feature type="domain" description="Major facilitator superfamily (MFS) profile" evidence="8">
    <location>
        <begin position="1"/>
        <end position="466"/>
    </location>
</feature>
<accession>A0AAJ0CJV2</accession>
<feature type="transmembrane region" description="Helical" evidence="7">
    <location>
        <begin position="202"/>
        <end position="223"/>
    </location>
</feature>
<dbReference type="GO" id="GO:0022857">
    <property type="term" value="F:transmembrane transporter activity"/>
    <property type="evidence" value="ECO:0007669"/>
    <property type="project" value="InterPro"/>
</dbReference>
<keyword evidence="4 7" id="KW-1133">Transmembrane helix</keyword>
<dbReference type="Proteomes" id="UP001251528">
    <property type="component" value="Unassembled WGS sequence"/>
</dbReference>
<keyword evidence="2" id="KW-0813">Transport</keyword>
<evidence type="ECO:0000256" key="7">
    <source>
        <dbReference type="SAM" id="Phobius"/>
    </source>
</evidence>
<feature type="transmembrane region" description="Helical" evidence="7">
    <location>
        <begin position="244"/>
        <end position="264"/>
    </location>
</feature>
<feature type="transmembrane region" description="Helical" evidence="7">
    <location>
        <begin position="308"/>
        <end position="329"/>
    </location>
</feature>
<feature type="transmembrane region" description="Helical" evidence="7">
    <location>
        <begin position="173"/>
        <end position="190"/>
    </location>
</feature>
<dbReference type="EMBL" id="JASWJB010000177">
    <property type="protein sequence ID" value="KAK2594205.1"/>
    <property type="molecule type" value="Genomic_DNA"/>
</dbReference>
<evidence type="ECO:0000256" key="6">
    <source>
        <dbReference type="SAM" id="MobiDB-lite"/>
    </source>
</evidence>
<evidence type="ECO:0000256" key="3">
    <source>
        <dbReference type="ARBA" id="ARBA00022692"/>
    </source>
</evidence>
<feature type="transmembrane region" description="Helical" evidence="7">
    <location>
        <begin position="133"/>
        <end position="153"/>
    </location>
</feature>
<proteinExistence type="predicted"/>
<feature type="transmembrane region" description="Helical" evidence="7">
    <location>
        <begin position="335"/>
        <end position="361"/>
    </location>
</feature>
<dbReference type="Gene3D" id="1.20.1250.20">
    <property type="entry name" value="MFS general substrate transporter like domains"/>
    <property type="match status" value="2"/>
</dbReference>
<dbReference type="AlphaFoldDB" id="A0AAJ0CJV2"/>
<dbReference type="PANTHER" id="PTHR42718:SF9">
    <property type="entry name" value="MAJOR FACILITATOR SUPERFAMILY MULTIDRUG TRANSPORTER MFSC"/>
    <property type="match status" value="1"/>
</dbReference>
<keyword evidence="5 7" id="KW-0472">Membrane</keyword>
<organism evidence="9 10">
    <name type="scientific">Conoideocrella luteorostrata</name>
    <dbReference type="NCBI Taxonomy" id="1105319"/>
    <lineage>
        <taxon>Eukaryota</taxon>
        <taxon>Fungi</taxon>
        <taxon>Dikarya</taxon>
        <taxon>Ascomycota</taxon>
        <taxon>Pezizomycotina</taxon>
        <taxon>Sordariomycetes</taxon>
        <taxon>Hypocreomycetidae</taxon>
        <taxon>Hypocreales</taxon>
        <taxon>Clavicipitaceae</taxon>
        <taxon>Conoideocrella</taxon>
    </lineage>
</organism>
<keyword evidence="3 7" id="KW-0812">Transmembrane</keyword>
<dbReference type="Pfam" id="PF07690">
    <property type="entry name" value="MFS_1"/>
    <property type="match status" value="1"/>
</dbReference>
<dbReference type="InterPro" id="IPR036259">
    <property type="entry name" value="MFS_trans_sf"/>
</dbReference>
<feature type="transmembrane region" description="Helical" evidence="7">
    <location>
        <begin position="430"/>
        <end position="453"/>
    </location>
</feature>
<sequence length="469" mass="49854">MVSLPSLPTHGELEQQPTSQAHESVDHQSQTAPEPAATPAESKSLSRSKSIALVAAVITPFVPNEAAFHIFRALQGIGAAANVPTAIGVLGTTFSKGKARTYAFGFYSASTPLGSVFGNLLSGFIASFTSWKWVFGVIAILAACITIAGHITIPAPKAVETVEKIRFQDQLDWLGAFLVTAGLACLLFALSTGNDVGWSTPWIPVLIALSVGLVTAFVFWERYLEPRYTNKPLIKISIFKTRKFSVSMAVMATLFASFNGYLVYATIFYQDYQALSALQTTLRFIPTGVTGVVMAIAISPLLVRIPTFIVLLVGAVCTSLSSLLFAVPIPVGTSYFSYGLVAMVLATFGADTVTPSLYLIVSHSLSDDYQAIGGALLNVAMQLGRVIGLALATATQTAVMAQARGLPIEHAGHIKPGDHASLLSIRAASWLNFAFGASSFFIVLAFFTGSGIIGQEDTRTIEPSQSERN</sequence>
<feature type="transmembrane region" description="Helical" evidence="7">
    <location>
        <begin position="104"/>
        <end position="127"/>
    </location>
</feature>
<feature type="compositionally biased region" description="Polar residues" evidence="6">
    <location>
        <begin position="15"/>
        <end position="30"/>
    </location>
</feature>
<dbReference type="PANTHER" id="PTHR42718">
    <property type="entry name" value="MAJOR FACILITATOR SUPERFAMILY MULTIDRUG TRANSPORTER MFSC"/>
    <property type="match status" value="1"/>
</dbReference>
<name>A0AAJ0CJV2_9HYPO</name>
<dbReference type="SUPFAM" id="SSF103473">
    <property type="entry name" value="MFS general substrate transporter"/>
    <property type="match status" value="1"/>
</dbReference>
<protein>
    <recommendedName>
        <fullName evidence="8">Major facilitator superfamily (MFS) profile domain-containing protein</fullName>
    </recommendedName>
</protein>
<dbReference type="InterPro" id="IPR020846">
    <property type="entry name" value="MFS_dom"/>
</dbReference>
<feature type="region of interest" description="Disordered" evidence="6">
    <location>
        <begin position="1"/>
        <end position="43"/>
    </location>
</feature>
<feature type="transmembrane region" description="Helical" evidence="7">
    <location>
        <begin position="284"/>
        <end position="303"/>
    </location>
</feature>
<evidence type="ECO:0000256" key="4">
    <source>
        <dbReference type="ARBA" id="ARBA00022989"/>
    </source>
</evidence>
<comment type="subcellular location">
    <subcellularLocation>
        <location evidence="1">Membrane</location>
        <topology evidence="1">Multi-pass membrane protein</topology>
    </subcellularLocation>
</comment>
<evidence type="ECO:0000259" key="8">
    <source>
        <dbReference type="PROSITE" id="PS50850"/>
    </source>
</evidence>
<reference evidence="9" key="1">
    <citation type="submission" date="2023-06" db="EMBL/GenBank/DDBJ databases">
        <title>Conoideocrella luteorostrata (Hypocreales: Clavicipitaceae), a potential biocontrol fungus for elongate hemlock scale in United States Christmas tree production areas.</title>
        <authorList>
            <person name="Barrett H."/>
            <person name="Lovett B."/>
            <person name="Macias A.M."/>
            <person name="Stajich J.E."/>
            <person name="Kasson M.T."/>
        </authorList>
    </citation>
    <scope>NUCLEOTIDE SEQUENCE</scope>
    <source>
        <strain evidence="9">ARSEF 14590</strain>
    </source>
</reference>
<evidence type="ECO:0000256" key="5">
    <source>
        <dbReference type="ARBA" id="ARBA00023136"/>
    </source>
</evidence>
<dbReference type="InterPro" id="IPR011701">
    <property type="entry name" value="MFS"/>
</dbReference>
<evidence type="ECO:0000313" key="10">
    <source>
        <dbReference type="Proteomes" id="UP001251528"/>
    </source>
</evidence>
<evidence type="ECO:0000313" key="9">
    <source>
        <dbReference type="EMBL" id="KAK2594205.1"/>
    </source>
</evidence>
<dbReference type="PROSITE" id="PS50850">
    <property type="entry name" value="MFS"/>
    <property type="match status" value="1"/>
</dbReference>
<keyword evidence="10" id="KW-1185">Reference proteome</keyword>
<gene>
    <name evidence="9" type="ORF">QQS21_008094</name>
</gene>
<dbReference type="GO" id="GO:0016020">
    <property type="term" value="C:membrane"/>
    <property type="evidence" value="ECO:0007669"/>
    <property type="project" value="UniProtKB-SubCell"/>
</dbReference>
<comment type="caution">
    <text evidence="9">The sequence shown here is derived from an EMBL/GenBank/DDBJ whole genome shotgun (WGS) entry which is preliminary data.</text>
</comment>
<evidence type="ECO:0000256" key="2">
    <source>
        <dbReference type="ARBA" id="ARBA00022448"/>
    </source>
</evidence>
<evidence type="ECO:0000256" key="1">
    <source>
        <dbReference type="ARBA" id="ARBA00004141"/>
    </source>
</evidence>
<feature type="compositionally biased region" description="Low complexity" evidence="6">
    <location>
        <begin position="31"/>
        <end position="41"/>
    </location>
</feature>